<keyword evidence="2" id="KW-1185">Reference proteome</keyword>
<name>A0A183J909_9BILA</name>
<protein>
    <submittedName>
        <fullName evidence="1 3">Uncharacterized protein</fullName>
    </submittedName>
</protein>
<dbReference type="Proteomes" id="UP000270296">
    <property type="component" value="Unassembled WGS sequence"/>
</dbReference>
<sequence length="196" mass="21088">MRVLQRIHGLIRRSGMYLGKLQDNTQASLFPAGLCYDGVGCGGSTTRGCLIMNGHLDKLRLQICSQNGGTEPAEPSLAFSQTVEEVYQFCGFVNSPGSHGSDVPRRVSYHPATKLDVVGRNQPPVEDESIVCTDIAAVALIKGWLATVEFRPPNVYAGERTRNRGLVIVSAFIKNSLLTASASTTKVHGSPLDSVE</sequence>
<proteinExistence type="predicted"/>
<organism evidence="3">
    <name type="scientific">Soboliphyme baturini</name>
    <dbReference type="NCBI Taxonomy" id="241478"/>
    <lineage>
        <taxon>Eukaryota</taxon>
        <taxon>Metazoa</taxon>
        <taxon>Ecdysozoa</taxon>
        <taxon>Nematoda</taxon>
        <taxon>Enoplea</taxon>
        <taxon>Dorylaimia</taxon>
        <taxon>Dioctophymatida</taxon>
        <taxon>Dioctophymatoidea</taxon>
        <taxon>Soboliphymatidae</taxon>
        <taxon>Soboliphyme</taxon>
    </lineage>
</organism>
<dbReference type="WBParaSite" id="SBAD_0001276301-mRNA-1">
    <property type="protein sequence ID" value="SBAD_0001276301-mRNA-1"/>
    <property type="gene ID" value="SBAD_0001276301"/>
</dbReference>
<reference evidence="3" key="1">
    <citation type="submission" date="2016-06" db="UniProtKB">
        <authorList>
            <consortium name="WormBaseParasite"/>
        </authorList>
    </citation>
    <scope>IDENTIFICATION</scope>
</reference>
<accession>A0A183J909</accession>
<gene>
    <name evidence="1" type="ORF">SBAD_LOCUS12357</name>
</gene>
<reference evidence="1 2" key="2">
    <citation type="submission" date="2018-11" db="EMBL/GenBank/DDBJ databases">
        <authorList>
            <consortium name="Pathogen Informatics"/>
        </authorList>
    </citation>
    <scope>NUCLEOTIDE SEQUENCE [LARGE SCALE GENOMIC DNA]</scope>
</reference>
<evidence type="ECO:0000313" key="2">
    <source>
        <dbReference type="Proteomes" id="UP000270296"/>
    </source>
</evidence>
<evidence type="ECO:0000313" key="1">
    <source>
        <dbReference type="EMBL" id="VDP47593.1"/>
    </source>
</evidence>
<evidence type="ECO:0000313" key="3">
    <source>
        <dbReference type="WBParaSite" id="SBAD_0001276301-mRNA-1"/>
    </source>
</evidence>
<dbReference type="EMBL" id="UZAM01017546">
    <property type="protein sequence ID" value="VDP47593.1"/>
    <property type="molecule type" value="Genomic_DNA"/>
</dbReference>
<dbReference type="AlphaFoldDB" id="A0A183J909"/>